<evidence type="ECO:0000256" key="3">
    <source>
        <dbReference type="ARBA" id="ARBA00022723"/>
    </source>
</evidence>
<evidence type="ECO:0000256" key="2">
    <source>
        <dbReference type="ARBA" id="ARBA00010617"/>
    </source>
</evidence>
<dbReference type="OrthoDB" id="1470350at2759"/>
<evidence type="ECO:0000256" key="5">
    <source>
        <dbReference type="PIRSR" id="PIRSR602401-1"/>
    </source>
</evidence>
<dbReference type="SUPFAM" id="SSF48264">
    <property type="entry name" value="Cytochrome P450"/>
    <property type="match status" value="1"/>
</dbReference>
<dbReference type="InterPro" id="IPR017972">
    <property type="entry name" value="Cyt_P450_CS"/>
</dbReference>
<dbReference type="InterPro" id="IPR050121">
    <property type="entry name" value="Cytochrome_P450_monoxygenase"/>
</dbReference>
<dbReference type="PRINTS" id="PR00385">
    <property type="entry name" value="P450"/>
</dbReference>
<feature type="binding site" description="axial binding residue" evidence="5">
    <location>
        <position position="461"/>
    </location>
    <ligand>
        <name>heme</name>
        <dbReference type="ChEBI" id="CHEBI:30413"/>
    </ligand>
    <ligandPart>
        <name>Fe</name>
        <dbReference type="ChEBI" id="CHEBI:18248"/>
    </ligandPart>
</feature>
<sequence length="515" mass="58837">MTDTVLTIAALVTTSALLFGVRILLKIRRIDEGARKAGIPTPSSKSFFLGDSLVFKDTTQSHKTFSNLAQELGSVYFLRMFTTPVLVITDPAVAQYVMSTRNYPKGEWVYKPISASANTSMVTVNGHEHRRIRRQVLPAFNIAFLKKQVPMIVDRSLFLMQRLDELVGQEVNLEDWFVKVTADIIGLLGFGYDFRQLETNDQDMKHMIQTMIGQTNSAGSFTTVDPTAFWRRDNFDKVYIAQKKKFHDIALELIRKGREEKEAGETADPERYDARRRDLNILNLLVKTEFRNESDMPLTDQELIDQVVTFIFAGSETSSNTLCLCVGFLSHYPRVFGKLRAEIDAVFDEIPSWADLTFDKVNSIKYLDCFVKEVLRMVPIAPATVREVDADGEVVAGYVVPKGTWLIVAAYAMHHSEEVWTDAEKFWPERFEQETINKEEKEGKKRHPYSHLGFSAGPRSCVGATLAQMELKVILIQFLRHFEWDMVKGNPNETVGMTTLRIKDCVVRLRRREYT</sequence>
<keyword evidence="5 6" id="KW-0349">Heme</keyword>
<evidence type="ECO:0000313" key="9">
    <source>
        <dbReference type="Proteomes" id="UP000268093"/>
    </source>
</evidence>
<evidence type="ECO:0000256" key="6">
    <source>
        <dbReference type="RuleBase" id="RU000461"/>
    </source>
</evidence>
<keyword evidence="9" id="KW-1185">Reference proteome</keyword>
<dbReference type="AlphaFoldDB" id="A0A433D7K4"/>
<dbReference type="Pfam" id="PF00067">
    <property type="entry name" value="p450"/>
    <property type="match status" value="1"/>
</dbReference>
<dbReference type="InterPro" id="IPR036396">
    <property type="entry name" value="Cyt_P450_sf"/>
</dbReference>
<accession>A0A433D7K4</accession>
<evidence type="ECO:0000256" key="7">
    <source>
        <dbReference type="SAM" id="Phobius"/>
    </source>
</evidence>
<keyword evidence="7" id="KW-1133">Transmembrane helix</keyword>
<dbReference type="PRINTS" id="PR00463">
    <property type="entry name" value="EP450I"/>
</dbReference>
<evidence type="ECO:0000256" key="1">
    <source>
        <dbReference type="ARBA" id="ARBA00001971"/>
    </source>
</evidence>
<dbReference type="PANTHER" id="PTHR24305">
    <property type="entry name" value="CYTOCHROME P450"/>
    <property type="match status" value="1"/>
</dbReference>
<reference evidence="8 9" key="1">
    <citation type="journal article" date="2018" name="New Phytol.">
        <title>Phylogenomics of Endogonaceae and evolution of mycorrhizas within Mucoromycota.</title>
        <authorList>
            <person name="Chang Y."/>
            <person name="Desiro A."/>
            <person name="Na H."/>
            <person name="Sandor L."/>
            <person name="Lipzen A."/>
            <person name="Clum A."/>
            <person name="Barry K."/>
            <person name="Grigoriev I.V."/>
            <person name="Martin F.M."/>
            <person name="Stajich J.E."/>
            <person name="Smith M.E."/>
            <person name="Bonito G."/>
            <person name="Spatafora J.W."/>
        </authorList>
    </citation>
    <scope>NUCLEOTIDE SEQUENCE [LARGE SCALE GENOMIC DNA]</scope>
    <source>
        <strain evidence="8 9">GMNB39</strain>
    </source>
</reference>
<dbReference type="GO" id="GO:0016705">
    <property type="term" value="F:oxidoreductase activity, acting on paired donors, with incorporation or reduction of molecular oxygen"/>
    <property type="evidence" value="ECO:0007669"/>
    <property type="project" value="InterPro"/>
</dbReference>
<dbReference type="InterPro" id="IPR002401">
    <property type="entry name" value="Cyt_P450_E_grp-I"/>
</dbReference>
<dbReference type="Proteomes" id="UP000268093">
    <property type="component" value="Unassembled WGS sequence"/>
</dbReference>
<keyword evidence="4 5" id="KW-0408">Iron</keyword>
<dbReference type="GO" id="GO:0020037">
    <property type="term" value="F:heme binding"/>
    <property type="evidence" value="ECO:0007669"/>
    <property type="project" value="InterPro"/>
</dbReference>
<dbReference type="PANTHER" id="PTHR24305:SF166">
    <property type="entry name" value="CYTOCHROME P450 12A4, MITOCHONDRIAL-RELATED"/>
    <property type="match status" value="1"/>
</dbReference>
<dbReference type="GO" id="GO:0005506">
    <property type="term" value="F:iron ion binding"/>
    <property type="evidence" value="ECO:0007669"/>
    <property type="project" value="InterPro"/>
</dbReference>
<comment type="cofactor">
    <cofactor evidence="1 5">
        <name>heme</name>
        <dbReference type="ChEBI" id="CHEBI:30413"/>
    </cofactor>
</comment>
<dbReference type="Gene3D" id="1.10.630.10">
    <property type="entry name" value="Cytochrome P450"/>
    <property type="match status" value="1"/>
</dbReference>
<dbReference type="GO" id="GO:0004497">
    <property type="term" value="F:monooxygenase activity"/>
    <property type="evidence" value="ECO:0007669"/>
    <property type="project" value="UniProtKB-KW"/>
</dbReference>
<keyword evidence="6" id="KW-0503">Monooxygenase</keyword>
<evidence type="ECO:0000256" key="4">
    <source>
        <dbReference type="ARBA" id="ARBA00023004"/>
    </source>
</evidence>
<dbReference type="PROSITE" id="PS00086">
    <property type="entry name" value="CYTOCHROME_P450"/>
    <property type="match status" value="1"/>
</dbReference>
<keyword evidence="7" id="KW-0472">Membrane</keyword>
<dbReference type="InterPro" id="IPR001128">
    <property type="entry name" value="Cyt_P450"/>
</dbReference>
<keyword evidence="7" id="KW-0812">Transmembrane</keyword>
<comment type="similarity">
    <text evidence="2 6">Belongs to the cytochrome P450 family.</text>
</comment>
<organism evidence="8 9">
    <name type="scientific">Jimgerdemannia flammicorona</name>
    <dbReference type="NCBI Taxonomy" id="994334"/>
    <lineage>
        <taxon>Eukaryota</taxon>
        <taxon>Fungi</taxon>
        <taxon>Fungi incertae sedis</taxon>
        <taxon>Mucoromycota</taxon>
        <taxon>Mucoromycotina</taxon>
        <taxon>Endogonomycetes</taxon>
        <taxon>Endogonales</taxon>
        <taxon>Endogonaceae</taxon>
        <taxon>Jimgerdemannia</taxon>
    </lineage>
</organism>
<keyword evidence="3 5" id="KW-0479">Metal-binding</keyword>
<dbReference type="EMBL" id="RBNI01005589">
    <property type="protein sequence ID" value="RUP46591.1"/>
    <property type="molecule type" value="Genomic_DNA"/>
</dbReference>
<keyword evidence="6" id="KW-0560">Oxidoreductase</keyword>
<protein>
    <submittedName>
        <fullName evidence="8">Cytochrome P450</fullName>
    </submittedName>
</protein>
<feature type="transmembrane region" description="Helical" evidence="7">
    <location>
        <begin position="6"/>
        <end position="25"/>
    </location>
</feature>
<comment type="caution">
    <text evidence="8">The sequence shown here is derived from an EMBL/GenBank/DDBJ whole genome shotgun (WGS) entry which is preliminary data.</text>
</comment>
<proteinExistence type="inferred from homology"/>
<gene>
    <name evidence="8" type="ORF">BC936DRAFT_146760</name>
</gene>
<name>A0A433D7K4_9FUNG</name>
<evidence type="ECO:0000313" key="8">
    <source>
        <dbReference type="EMBL" id="RUP46591.1"/>
    </source>
</evidence>